<gene>
    <name evidence="1" type="ORF">PV08_02217</name>
</gene>
<accession>A0A0D2AA55</accession>
<keyword evidence="2" id="KW-1185">Reference proteome</keyword>
<evidence type="ECO:0000313" key="2">
    <source>
        <dbReference type="Proteomes" id="UP000053328"/>
    </source>
</evidence>
<sequence length="98" mass="10959">MEHIRSYSFGVTQGSLAWMDQDSTGTWYGTFANYDQVQEGQTQPYGLSMNTQLVQFSPGLESSFEYISQSWIFQQEFVSENFAPMSNSGGSFGPDGLL</sequence>
<dbReference type="Proteomes" id="UP000053328">
    <property type="component" value="Unassembled WGS sequence"/>
</dbReference>
<dbReference type="EMBL" id="KN847492">
    <property type="protein sequence ID" value="KIW21637.1"/>
    <property type="molecule type" value="Genomic_DNA"/>
</dbReference>
<protein>
    <submittedName>
        <fullName evidence="1">Uncharacterized protein</fullName>
    </submittedName>
</protein>
<dbReference type="OrthoDB" id="4140584at2759"/>
<dbReference type="VEuPathDB" id="FungiDB:PV08_02217"/>
<organism evidence="1 2">
    <name type="scientific">Exophiala spinifera</name>
    <dbReference type="NCBI Taxonomy" id="91928"/>
    <lineage>
        <taxon>Eukaryota</taxon>
        <taxon>Fungi</taxon>
        <taxon>Dikarya</taxon>
        <taxon>Ascomycota</taxon>
        <taxon>Pezizomycotina</taxon>
        <taxon>Eurotiomycetes</taxon>
        <taxon>Chaetothyriomycetidae</taxon>
        <taxon>Chaetothyriales</taxon>
        <taxon>Herpotrichiellaceae</taxon>
        <taxon>Exophiala</taxon>
    </lineage>
</organism>
<dbReference type="HOGENOM" id="CLU_2333618_0_0_1"/>
<proteinExistence type="predicted"/>
<dbReference type="RefSeq" id="XP_016241853.1">
    <property type="nucleotide sequence ID" value="XM_016376577.1"/>
</dbReference>
<reference evidence="1 2" key="1">
    <citation type="submission" date="2015-01" db="EMBL/GenBank/DDBJ databases">
        <title>The Genome Sequence of Exophiala spinifera CBS89968.</title>
        <authorList>
            <consortium name="The Broad Institute Genomics Platform"/>
            <person name="Cuomo C."/>
            <person name="de Hoog S."/>
            <person name="Gorbushina A."/>
            <person name="Stielow B."/>
            <person name="Teixiera M."/>
            <person name="Abouelleil A."/>
            <person name="Chapman S.B."/>
            <person name="Priest M."/>
            <person name="Young S.K."/>
            <person name="Wortman J."/>
            <person name="Nusbaum C."/>
            <person name="Birren B."/>
        </authorList>
    </citation>
    <scope>NUCLEOTIDE SEQUENCE [LARGE SCALE GENOMIC DNA]</scope>
    <source>
        <strain evidence="1 2">CBS 89968</strain>
    </source>
</reference>
<name>A0A0D2AA55_9EURO</name>
<dbReference type="GeneID" id="27329300"/>
<dbReference type="AlphaFoldDB" id="A0A0D2AA55"/>
<evidence type="ECO:0000313" key="1">
    <source>
        <dbReference type="EMBL" id="KIW21637.1"/>
    </source>
</evidence>